<protein>
    <submittedName>
        <fullName evidence="1">Uncharacterized protein</fullName>
    </submittedName>
</protein>
<keyword evidence="2" id="KW-1185">Reference proteome</keyword>
<proteinExistence type="predicted"/>
<dbReference type="Proteomes" id="UP000765509">
    <property type="component" value="Unassembled WGS sequence"/>
</dbReference>
<accession>A0A9Q3IHB6</accession>
<organism evidence="1 2">
    <name type="scientific">Austropuccinia psidii MF-1</name>
    <dbReference type="NCBI Taxonomy" id="1389203"/>
    <lineage>
        <taxon>Eukaryota</taxon>
        <taxon>Fungi</taxon>
        <taxon>Dikarya</taxon>
        <taxon>Basidiomycota</taxon>
        <taxon>Pucciniomycotina</taxon>
        <taxon>Pucciniomycetes</taxon>
        <taxon>Pucciniales</taxon>
        <taxon>Sphaerophragmiaceae</taxon>
        <taxon>Austropuccinia</taxon>
    </lineage>
</organism>
<dbReference type="EMBL" id="AVOT02045241">
    <property type="protein sequence ID" value="MBW0540597.1"/>
    <property type="molecule type" value="Genomic_DNA"/>
</dbReference>
<evidence type="ECO:0000313" key="1">
    <source>
        <dbReference type="EMBL" id="MBW0540597.1"/>
    </source>
</evidence>
<sequence>MGCIRSNYHGDLKDYINSCRKMKLELDAELLLFSILEKHVRDPTLQHYVEVLTLNDDLIERPDLILTKVQDFVNNLCIQEEKNNPTSSALANSAHPYRITHYCANGKHNPNCTSHSKEQ</sequence>
<name>A0A9Q3IHB6_9BASI</name>
<evidence type="ECO:0000313" key="2">
    <source>
        <dbReference type="Proteomes" id="UP000765509"/>
    </source>
</evidence>
<gene>
    <name evidence="1" type="ORF">O181_080312</name>
</gene>
<dbReference type="AlphaFoldDB" id="A0A9Q3IHB6"/>
<reference evidence="1" key="1">
    <citation type="submission" date="2021-03" db="EMBL/GenBank/DDBJ databases">
        <title>Draft genome sequence of rust myrtle Austropuccinia psidii MF-1, a brazilian biotype.</title>
        <authorList>
            <person name="Quecine M.C."/>
            <person name="Pachon D.M.R."/>
            <person name="Bonatelli M.L."/>
            <person name="Correr F.H."/>
            <person name="Franceschini L.M."/>
            <person name="Leite T.F."/>
            <person name="Margarido G.R.A."/>
            <person name="Almeida C.A."/>
            <person name="Ferrarezi J.A."/>
            <person name="Labate C.A."/>
        </authorList>
    </citation>
    <scope>NUCLEOTIDE SEQUENCE</scope>
    <source>
        <strain evidence="1">MF-1</strain>
    </source>
</reference>
<comment type="caution">
    <text evidence="1">The sequence shown here is derived from an EMBL/GenBank/DDBJ whole genome shotgun (WGS) entry which is preliminary data.</text>
</comment>